<feature type="compositionally biased region" description="Basic residues" evidence="1">
    <location>
        <begin position="170"/>
        <end position="184"/>
    </location>
</feature>
<protein>
    <submittedName>
        <fullName evidence="2">Uncharacterized protein</fullName>
    </submittedName>
</protein>
<dbReference type="CDD" id="cd07909">
    <property type="entry name" value="YciF"/>
    <property type="match status" value="1"/>
</dbReference>
<sequence length="184" mass="19999">MDTLEKLFEATLRDVYYAEKAILKNLPKMAKKASSSRLAAAFEEHIEQTEGQVERLERIFEMVGKAARGKRCPAIDGLAEEAGEIIEEAEDDTVRDAGMLSAAQAVEHYEIARYGTLAAWADKLGMSDAGDLLRETLEEEKQTDAKLSKLAESEINARAGQGGEAPKGKASSKKKSTGNRHASA</sequence>
<accession>V5SE13</accession>
<dbReference type="EMBL" id="CP006912">
    <property type="protein sequence ID" value="AHB49116.1"/>
    <property type="molecule type" value="Genomic_DNA"/>
</dbReference>
<proteinExistence type="predicted"/>
<feature type="compositionally biased region" description="Basic and acidic residues" evidence="1">
    <location>
        <begin position="137"/>
        <end position="152"/>
    </location>
</feature>
<organism evidence="2 3">
    <name type="scientific">Hyphomicrobium nitrativorans NL23</name>
    <dbReference type="NCBI Taxonomy" id="1029756"/>
    <lineage>
        <taxon>Bacteria</taxon>
        <taxon>Pseudomonadati</taxon>
        <taxon>Pseudomonadota</taxon>
        <taxon>Alphaproteobacteria</taxon>
        <taxon>Hyphomicrobiales</taxon>
        <taxon>Hyphomicrobiaceae</taxon>
        <taxon>Hyphomicrobium</taxon>
    </lineage>
</organism>
<evidence type="ECO:0000313" key="3">
    <source>
        <dbReference type="Proteomes" id="UP000018542"/>
    </source>
</evidence>
<dbReference type="PATRIC" id="fig|1029756.8.peg.2704"/>
<evidence type="ECO:0000256" key="1">
    <source>
        <dbReference type="SAM" id="MobiDB-lite"/>
    </source>
</evidence>
<dbReference type="PANTHER" id="PTHR30565:SF9">
    <property type="entry name" value="PROTEIN YCIF"/>
    <property type="match status" value="1"/>
</dbReference>
<dbReference type="SUPFAM" id="SSF47240">
    <property type="entry name" value="Ferritin-like"/>
    <property type="match status" value="1"/>
</dbReference>
<dbReference type="KEGG" id="hni:W911_12990"/>
<dbReference type="HOGENOM" id="CLU_102561_2_0_5"/>
<feature type="region of interest" description="Disordered" evidence="1">
    <location>
        <begin position="137"/>
        <end position="184"/>
    </location>
</feature>
<dbReference type="PANTHER" id="PTHR30565">
    <property type="entry name" value="PROTEIN YCIF"/>
    <property type="match status" value="1"/>
</dbReference>
<dbReference type="Gene3D" id="1.20.1260.10">
    <property type="match status" value="1"/>
</dbReference>
<dbReference type="Pfam" id="PF05974">
    <property type="entry name" value="DUF892"/>
    <property type="match status" value="1"/>
</dbReference>
<dbReference type="STRING" id="1029756.W911_12990"/>
<dbReference type="InterPro" id="IPR009078">
    <property type="entry name" value="Ferritin-like_SF"/>
</dbReference>
<keyword evidence="3" id="KW-1185">Reference proteome</keyword>
<dbReference type="AlphaFoldDB" id="V5SE13"/>
<dbReference type="Proteomes" id="UP000018542">
    <property type="component" value="Chromosome"/>
</dbReference>
<gene>
    <name evidence="2" type="ORF">W911_12990</name>
</gene>
<reference evidence="2 3" key="1">
    <citation type="journal article" date="2014" name="Genome Announc.">
        <title>Complete Genome Sequence of Hyphomicrobium nitrativorans Strain NL23, a Denitrifying Bacterium Isolated from Biofilm of a Methanol-Fed Denitrification System Treating Seawater at the Montreal Biodome.</title>
        <authorList>
            <person name="Martineau C."/>
            <person name="Villeneuve C."/>
            <person name="Mauffrey F."/>
            <person name="Villemur R."/>
        </authorList>
    </citation>
    <scope>NUCLEOTIDE SEQUENCE [LARGE SCALE GENOMIC DNA]</scope>
    <source>
        <strain evidence="2">NL23</strain>
    </source>
</reference>
<dbReference type="InterPro" id="IPR012347">
    <property type="entry name" value="Ferritin-like"/>
</dbReference>
<dbReference type="OrthoDB" id="9795056at2"/>
<evidence type="ECO:0000313" key="2">
    <source>
        <dbReference type="EMBL" id="AHB49116.1"/>
    </source>
</evidence>
<dbReference type="RefSeq" id="WP_023787931.1">
    <property type="nucleotide sequence ID" value="NC_022997.1"/>
</dbReference>
<dbReference type="InterPro" id="IPR047114">
    <property type="entry name" value="YciF"/>
</dbReference>
<name>V5SE13_9HYPH</name>
<dbReference type="InterPro" id="IPR010287">
    <property type="entry name" value="DUF892_YciF-like"/>
</dbReference>